<keyword evidence="3" id="KW-1185">Reference proteome</keyword>
<feature type="compositionally biased region" description="Acidic residues" evidence="1">
    <location>
        <begin position="29"/>
        <end position="39"/>
    </location>
</feature>
<accession>A0A0A1E924</accession>
<sequence>MSQKVSNVGAILDKGVSMVRAEGRRAVEDLGEESPDEDYQEHPKKPFSSTFGTWHQKFQEDINDWGEQREIQGLDPEPRSTYEMLRDPGEEINIYPDTDLSNMGSQGPEVCDLQDFRTVLDEISLRYNIPRLIIKRDAGRITWGEAGTGEEPKIPQDVHLVEEINVKPSIGYPKKPKASINETRERNSLEMALIEKRYHVLGIFDRTKKLSLGIPPIQGVNRLLADIWGEEKAMDDMIRELYRHHPNMRRLSRSFNFKFIQES</sequence>
<name>A0A0A1E924_9RHAB</name>
<evidence type="ECO:0000256" key="1">
    <source>
        <dbReference type="SAM" id="MobiDB-lite"/>
    </source>
</evidence>
<feature type="region of interest" description="Disordered" evidence="1">
    <location>
        <begin position="23"/>
        <end position="51"/>
    </location>
</feature>
<protein>
    <submittedName>
        <fullName evidence="2">Phosphoprotein</fullName>
    </submittedName>
</protein>
<dbReference type="RefSeq" id="YP_010084458.1">
    <property type="nucleotide sequence ID" value="NC_055138.1"/>
</dbReference>
<evidence type="ECO:0000313" key="3">
    <source>
        <dbReference type="Proteomes" id="UP000297124"/>
    </source>
</evidence>
<dbReference type="EMBL" id="KJ958536">
    <property type="protein sequence ID" value="AIY25913.1"/>
    <property type="molecule type" value="Viral_cRNA"/>
</dbReference>
<proteinExistence type="predicted"/>
<dbReference type="KEGG" id="vg:65099447"/>
<dbReference type="Proteomes" id="UP000297124">
    <property type="component" value="Segment"/>
</dbReference>
<evidence type="ECO:0000313" key="2">
    <source>
        <dbReference type="EMBL" id="AIY25913.1"/>
    </source>
</evidence>
<dbReference type="GeneID" id="65099447"/>
<organism evidence="2 3">
    <name type="scientific">Lepeophtheirus salmonis rhabdovirus 127</name>
    <dbReference type="NCBI Taxonomy" id="1573761"/>
    <lineage>
        <taxon>Viruses</taxon>
        <taxon>Riboviria</taxon>
        <taxon>Orthornavirae</taxon>
        <taxon>Negarnaviricota</taxon>
        <taxon>Haploviricotina</taxon>
        <taxon>Monjiviricetes</taxon>
        <taxon>Mononegavirales</taxon>
        <taxon>Rhabdoviridae</taxon>
        <taxon>Alpharhabdovirinae</taxon>
        <taxon>Caligrhavirus</taxon>
        <taxon>Caligrhavirus lepeophtheirus</taxon>
    </lineage>
</organism>
<reference evidence="2 3" key="1">
    <citation type="journal article" date="2014" name="PLoS ONE">
        <title>Genomic Characterization and Phylogenetic Position of Two New Species in Rhabdoviridae Infecting the Parasitic Copepod, Salmon Louse (Lepeophtheirus salmonis).</title>
        <authorList>
            <person name="Okland A.L."/>
            <person name="Nylund A."/>
            <person name="Overgard A.C."/>
            <person name="Blindheim S."/>
            <person name="Watanabe K."/>
            <person name="Grotmol S."/>
            <person name="Arnesen C.E."/>
            <person name="Plarre H."/>
        </authorList>
    </citation>
    <scope>NUCLEOTIDE SEQUENCE [LARGE SCALE GENOMIC DNA]</scope>
    <source>
        <strain evidence="2">LSRV-No127</strain>
    </source>
</reference>